<comment type="caution">
    <text evidence="1">The sequence shown here is derived from an EMBL/GenBank/DDBJ whole genome shotgun (WGS) entry which is preliminary data.</text>
</comment>
<gene>
    <name evidence="1" type="ORF">HPB49_020929</name>
</gene>
<evidence type="ECO:0000313" key="1">
    <source>
        <dbReference type="EMBL" id="KAH7950205.1"/>
    </source>
</evidence>
<sequence>MSMDGSEAWPAPSFGSEEAPAAGDGDSQGSNENATSSASGAGTFLQPHVPKLSLTATSSAVSATASLPEKPPDVDGRPATTADGVAVFEEDTRSSWNLEPPSSGATTPSGPTVPKDAEDEEAALEEREPSSSCAGGGGGDVPCTKSATASDSSGGENRERTPVVSFAPTVVDCDSQNSGSSVKSGAGGRKRFSDDEVTSEASTTITADKLFEYHWPQDCGDAYMLQEQVRAGVGFGAASGRLGVQFRRSYRTSPPGR</sequence>
<reference evidence="1" key="1">
    <citation type="submission" date="2020-05" db="EMBL/GenBank/DDBJ databases">
        <title>Large-scale comparative analyses of tick genomes elucidate their genetic diversity and vector capacities.</title>
        <authorList>
            <person name="Jia N."/>
            <person name="Wang J."/>
            <person name="Shi W."/>
            <person name="Du L."/>
            <person name="Sun Y."/>
            <person name="Zhan W."/>
            <person name="Jiang J."/>
            <person name="Wang Q."/>
            <person name="Zhang B."/>
            <person name="Ji P."/>
            <person name="Sakyi L.B."/>
            <person name="Cui X."/>
            <person name="Yuan T."/>
            <person name="Jiang B."/>
            <person name="Yang W."/>
            <person name="Lam T.T.-Y."/>
            <person name="Chang Q."/>
            <person name="Ding S."/>
            <person name="Wang X."/>
            <person name="Zhu J."/>
            <person name="Ruan X."/>
            <person name="Zhao L."/>
            <person name="Wei J."/>
            <person name="Que T."/>
            <person name="Du C."/>
            <person name="Cheng J."/>
            <person name="Dai P."/>
            <person name="Han X."/>
            <person name="Huang E."/>
            <person name="Gao Y."/>
            <person name="Liu J."/>
            <person name="Shao H."/>
            <person name="Ye R."/>
            <person name="Li L."/>
            <person name="Wei W."/>
            <person name="Wang X."/>
            <person name="Wang C."/>
            <person name="Yang T."/>
            <person name="Huo Q."/>
            <person name="Li W."/>
            <person name="Guo W."/>
            <person name="Chen H."/>
            <person name="Zhou L."/>
            <person name="Ni X."/>
            <person name="Tian J."/>
            <person name="Zhou Y."/>
            <person name="Sheng Y."/>
            <person name="Liu T."/>
            <person name="Pan Y."/>
            <person name="Xia L."/>
            <person name="Li J."/>
            <person name="Zhao F."/>
            <person name="Cao W."/>
        </authorList>
    </citation>
    <scope>NUCLEOTIDE SEQUENCE</scope>
    <source>
        <strain evidence="1">Dsil-2018</strain>
    </source>
</reference>
<keyword evidence="2" id="KW-1185">Reference proteome</keyword>
<protein>
    <submittedName>
        <fullName evidence="1">Uncharacterized protein</fullName>
    </submittedName>
</protein>
<accession>A0ACB8CSZ8</accession>
<evidence type="ECO:0000313" key="2">
    <source>
        <dbReference type="Proteomes" id="UP000821865"/>
    </source>
</evidence>
<dbReference type="Proteomes" id="UP000821865">
    <property type="component" value="Chromosome 5"/>
</dbReference>
<proteinExistence type="predicted"/>
<dbReference type="EMBL" id="CM023474">
    <property type="protein sequence ID" value="KAH7950205.1"/>
    <property type="molecule type" value="Genomic_DNA"/>
</dbReference>
<name>A0ACB8CSZ8_DERSI</name>
<organism evidence="1 2">
    <name type="scientific">Dermacentor silvarum</name>
    <name type="common">Tick</name>
    <dbReference type="NCBI Taxonomy" id="543639"/>
    <lineage>
        <taxon>Eukaryota</taxon>
        <taxon>Metazoa</taxon>
        <taxon>Ecdysozoa</taxon>
        <taxon>Arthropoda</taxon>
        <taxon>Chelicerata</taxon>
        <taxon>Arachnida</taxon>
        <taxon>Acari</taxon>
        <taxon>Parasitiformes</taxon>
        <taxon>Ixodida</taxon>
        <taxon>Ixodoidea</taxon>
        <taxon>Ixodidae</taxon>
        <taxon>Rhipicephalinae</taxon>
        <taxon>Dermacentor</taxon>
    </lineage>
</organism>